<keyword evidence="4" id="KW-0547">Nucleotide-binding</keyword>
<evidence type="ECO:0000259" key="5">
    <source>
        <dbReference type="PROSITE" id="PS50975"/>
    </source>
</evidence>
<keyword evidence="4" id="KW-0067">ATP-binding</keyword>
<protein>
    <recommendedName>
        <fullName evidence="5">ATP-grasp domain-containing protein</fullName>
    </recommendedName>
</protein>
<dbReference type="Gene3D" id="3.30.1490.20">
    <property type="entry name" value="ATP-grasp fold, A domain"/>
    <property type="match status" value="1"/>
</dbReference>
<dbReference type="GO" id="GO:0005524">
    <property type="term" value="F:ATP binding"/>
    <property type="evidence" value="ECO:0007669"/>
    <property type="project" value="UniProtKB-UniRule"/>
</dbReference>
<dbReference type="AlphaFoldDB" id="A0AAV3WEQ4"/>
<dbReference type="RefSeq" id="WP_226574641.1">
    <property type="nucleotide sequence ID" value="NZ_BLAY01000005.1"/>
</dbReference>
<reference evidence="6" key="1">
    <citation type="submission" date="2019-10" db="EMBL/GenBank/DDBJ databases">
        <title>Draft genome sequece of Microseira wollei NIES-4236.</title>
        <authorList>
            <person name="Yamaguchi H."/>
            <person name="Suzuki S."/>
            <person name="Kawachi M."/>
        </authorList>
    </citation>
    <scope>NUCLEOTIDE SEQUENCE</scope>
    <source>
        <strain evidence="6">NIES-4236</strain>
    </source>
</reference>
<keyword evidence="2" id="KW-0436">Ligase</keyword>
<accession>A0AAV3WEQ4</accession>
<feature type="domain" description="ATP-grasp" evidence="5">
    <location>
        <begin position="135"/>
        <end position="360"/>
    </location>
</feature>
<keyword evidence="3" id="KW-0961">Cell wall biogenesis/degradation</keyword>
<dbReference type="PANTHER" id="PTHR23132:SF23">
    <property type="entry name" value="D-ALANINE--D-ALANINE LIGASE B"/>
    <property type="match status" value="1"/>
</dbReference>
<comment type="caution">
    <text evidence="6">The sequence shown here is derived from an EMBL/GenBank/DDBJ whole genome shotgun (WGS) entry which is preliminary data.</text>
</comment>
<dbReference type="GO" id="GO:0008716">
    <property type="term" value="F:D-alanine-D-alanine ligase activity"/>
    <property type="evidence" value="ECO:0007669"/>
    <property type="project" value="InterPro"/>
</dbReference>
<name>A0AAV3WEQ4_9CYAN</name>
<dbReference type="Proteomes" id="UP001050975">
    <property type="component" value="Unassembled WGS sequence"/>
</dbReference>
<gene>
    <name evidence="6" type="ORF">MiSe_06070</name>
</gene>
<keyword evidence="7" id="KW-1185">Reference proteome</keyword>
<organism evidence="6 7">
    <name type="scientific">Microseira wollei NIES-4236</name>
    <dbReference type="NCBI Taxonomy" id="2530354"/>
    <lineage>
        <taxon>Bacteria</taxon>
        <taxon>Bacillati</taxon>
        <taxon>Cyanobacteriota</taxon>
        <taxon>Cyanophyceae</taxon>
        <taxon>Oscillatoriophycideae</taxon>
        <taxon>Aerosakkonematales</taxon>
        <taxon>Aerosakkonemataceae</taxon>
        <taxon>Microseira</taxon>
    </lineage>
</organism>
<dbReference type="Pfam" id="PF07478">
    <property type="entry name" value="Dala_Dala_lig_C"/>
    <property type="match status" value="1"/>
</dbReference>
<evidence type="ECO:0000313" key="7">
    <source>
        <dbReference type="Proteomes" id="UP001050975"/>
    </source>
</evidence>
<evidence type="ECO:0000313" key="6">
    <source>
        <dbReference type="EMBL" id="GET35859.1"/>
    </source>
</evidence>
<dbReference type="GO" id="GO:0071555">
    <property type="term" value="P:cell wall organization"/>
    <property type="evidence" value="ECO:0007669"/>
    <property type="project" value="UniProtKB-KW"/>
</dbReference>
<dbReference type="PROSITE" id="PS50975">
    <property type="entry name" value="ATP_GRASP"/>
    <property type="match status" value="1"/>
</dbReference>
<evidence type="ECO:0000256" key="4">
    <source>
        <dbReference type="PROSITE-ProRule" id="PRU00409"/>
    </source>
</evidence>
<dbReference type="SUPFAM" id="SSF52440">
    <property type="entry name" value="PreATP-grasp domain"/>
    <property type="match status" value="1"/>
</dbReference>
<evidence type="ECO:0000256" key="3">
    <source>
        <dbReference type="ARBA" id="ARBA00023316"/>
    </source>
</evidence>
<dbReference type="InterPro" id="IPR013815">
    <property type="entry name" value="ATP_grasp_subdomain_1"/>
</dbReference>
<proteinExistence type="inferred from homology"/>
<dbReference type="InterPro" id="IPR011095">
    <property type="entry name" value="Dala_Dala_lig_C"/>
</dbReference>
<sequence>MTLTYHFDLVSAYMERLYPKLRIAVIHGGDKNKEGSVIYKTHNPRSTKTYEQVAHDIANALEDVGFQQVFVMADDMTLPEKLKKENIHICWLNTGGVQGYNPLCHTPAILEMLGMPYVGHNPLNSSILDNKHCFKLELQALGFKTAPFMTWHPSQGIFRPENSRFLLTFEGYYGPFLVKPVSGRASLNIYFVETAEQLTDAVAQVHQITQNTALIETYLPGREFCVSVCGYVTHTKRRFYKNSQPFVFSTIERVLDPGIPIFTSMDKRAISTDRMRLLKDENLDIKQKLIDIAQRIYREFNLNTLVRIDLRADERGTLYILEANPKPDLKRPTENVTSLVAEGLGEYGMSYEDLILSLLADRLDYLLTYRSNTIPHIVELIE</sequence>
<evidence type="ECO:0000256" key="1">
    <source>
        <dbReference type="ARBA" id="ARBA00010871"/>
    </source>
</evidence>
<dbReference type="InterPro" id="IPR016185">
    <property type="entry name" value="PreATP-grasp_dom_sf"/>
</dbReference>
<evidence type="ECO:0000256" key="2">
    <source>
        <dbReference type="ARBA" id="ARBA00022598"/>
    </source>
</evidence>
<comment type="similarity">
    <text evidence="1">Belongs to the D-alanine--D-alanine ligase family.</text>
</comment>
<dbReference type="Gene3D" id="3.30.470.20">
    <property type="entry name" value="ATP-grasp fold, B domain"/>
    <property type="match status" value="1"/>
</dbReference>
<dbReference type="SUPFAM" id="SSF56059">
    <property type="entry name" value="Glutathione synthetase ATP-binding domain-like"/>
    <property type="match status" value="1"/>
</dbReference>
<dbReference type="InterPro" id="IPR011761">
    <property type="entry name" value="ATP-grasp"/>
</dbReference>
<dbReference type="GO" id="GO:0046872">
    <property type="term" value="F:metal ion binding"/>
    <property type="evidence" value="ECO:0007669"/>
    <property type="project" value="InterPro"/>
</dbReference>
<dbReference type="EMBL" id="BLAY01000005">
    <property type="protein sequence ID" value="GET35859.1"/>
    <property type="molecule type" value="Genomic_DNA"/>
</dbReference>
<dbReference type="PANTHER" id="PTHR23132">
    <property type="entry name" value="D-ALANINE--D-ALANINE LIGASE"/>
    <property type="match status" value="1"/>
</dbReference>